<evidence type="ECO:0000259" key="2">
    <source>
        <dbReference type="Pfam" id="PF00004"/>
    </source>
</evidence>
<evidence type="ECO:0000313" key="4">
    <source>
        <dbReference type="EMBL" id="KAK4183064.1"/>
    </source>
</evidence>
<name>A0AAN6WJ50_9PEZI</name>
<dbReference type="Pfam" id="PF00004">
    <property type="entry name" value="AAA"/>
    <property type="match status" value="1"/>
</dbReference>
<dbReference type="AlphaFoldDB" id="A0AAN6WJ50"/>
<dbReference type="EMBL" id="MU864581">
    <property type="protein sequence ID" value="KAK4183064.1"/>
    <property type="molecule type" value="Genomic_DNA"/>
</dbReference>
<keyword evidence="5" id="KW-1185">Reference proteome</keyword>
<comment type="caution">
    <text evidence="4">The sequence shown here is derived from an EMBL/GenBank/DDBJ whole genome shotgun (WGS) entry which is preliminary data.</text>
</comment>
<gene>
    <name evidence="4" type="ORF">QBC35DRAFT_526340</name>
</gene>
<dbReference type="Pfam" id="PF22942">
    <property type="entry name" value="DUF7025"/>
    <property type="match status" value="1"/>
</dbReference>
<dbReference type="Proteomes" id="UP001302126">
    <property type="component" value="Unassembled WGS sequence"/>
</dbReference>
<reference evidence="4" key="2">
    <citation type="submission" date="2023-05" db="EMBL/GenBank/DDBJ databases">
        <authorList>
            <consortium name="Lawrence Berkeley National Laboratory"/>
            <person name="Steindorff A."/>
            <person name="Hensen N."/>
            <person name="Bonometti L."/>
            <person name="Westerberg I."/>
            <person name="Brannstrom I.O."/>
            <person name="Guillou S."/>
            <person name="Cros-Aarteil S."/>
            <person name="Calhoun S."/>
            <person name="Haridas S."/>
            <person name="Kuo A."/>
            <person name="Mondo S."/>
            <person name="Pangilinan J."/>
            <person name="Riley R."/>
            <person name="Labutti K."/>
            <person name="Andreopoulos B."/>
            <person name="Lipzen A."/>
            <person name="Chen C."/>
            <person name="Yanf M."/>
            <person name="Daum C."/>
            <person name="Ng V."/>
            <person name="Clum A."/>
            <person name="Ohm R."/>
            <person name="Martin F."/>
            <person name="Silar P."/>
            <person name="Natvig D."/>
            <person name="Lalanne C."/>
            <person name="Gautier V."/>
            <person name="Ament-Velasquez S.L."/>
            <person name="Kruys A."/>
            <person name="Hutchinson M.I."/>
            <person name="Powell A.J."/>
            <person name="Barry K."/>
            <person name="Miller A.N."/>
            <person name="Grigoriev I.V."/>
            <person name="Debuchy R."/>
            <person name="Gladieux P."/>
            <person name="Thoren M.H."/>
            <person name="Johannesson H."/>
        </authorList>
    </citation>
    <scope>NUCLEOTIDE SEQUENCE</scope>
    <source>
        <strain evidence="4">PSN309</strain>
    </source>
</reference>
<dbReference type="InterPro" id="IPR054289">
    <property type="entry name" value="DUF7025"/>
</dbReference>
<keyword evidence="4" id="KW-0378">Hydrolase</keyword>
<keyword evidence="4" id="KW-0645">Protease</keyword>
<dbReference type="SUPFAM" id="SSF52540">
    <property type="entry name" value="P-loop containing nucleoside triphosphate hydrolases"/>
    <property type="match status" value="1"/>
</dbReference>
<dbReference type="InterPro" id="IPR003959">
    <property type="entry name" value="ATPase_AAA_core"/>
</dbReference>
<feature type="region of interest" description="Disordered" evidence="1">
    <location>
        <begin position="1"/>
        <end position="76"/>
    </location>
</feature>
<keyword evidence="4" id="KW-0482">Metalloprotease</keyword>
<feature type="domain" description="DUF7025" evidence="3">
    <location>
        <begin position="215"/>
        <end position="310"/>
    </location>
</feature>
<organism evidence="4 5">
    <name type="scientific">Podospora australis</name>
    <dbReference type="NCBI Taxonomy" id="1536484"/>
    <lineage>
        <taxon>Eukaryota</taxon>
        <taxon>Fungi</taxon>
        <taxon>Dikarya</taxon>
        <taxon>Ascomycota</taxon>
        <taxon>Pezizomycotina</taxon>
        <taxon>Sordariomycetes</taxon>
        <taxon>Sordariomycetidae</taxon>
        <taxon>Sordariales</taxon>
        <taxon>Podosporaceae</taxon>
        <taxon>Podospora</taxon>
    </lineage>
</organism>
<dbReference type="InterPro" id="IPR027417">
    <property type="entry name" value="P-loop_NTPase"/>
</dbReference>
<accession>A0AAN6WJ50</accession>
<evidence type="ECO:0000313" key="5">
    <source>
        <dbReference type="Proteomes" id="UP001302126"/>
    </source>
</evidence>
<dbReference type="GO" id="GO:0005524">
    <property type="term" value="F:ATP binding"/>
    <property type="evidence" value="ECO:0007669"/>
    <property type="project" value="InterPro"/>
</dbReference>
<dbReference type="PANTHER" id="PTHR46411">
    <property type="entry name" value="FAMILY ATPASE, PUTATIVE-RELATED"/>
    <property type="match status" value="1"/>
</dbReference>
<dbReference type="GO" id="GO:0008237">
    <property type="term" value="F:metallopeptidase activity"/>
    <property type="evidence" value="ECO:0007669"/>
    <property type="project" value="UniProtKB-KW"/>
</dbReference>
<evidence type="ECO:0000256" key="1">
    <source>
        <dbReference type="SAM" id="MobiDB-lite"/>
    </source>
</evidence>
<dbReference type="GO" id="GO:0016887">
    <property type="term" value="F:ATP hydrolysis activity"/>
    <property type="evidence" value="ECO:0007669"/>
    <property type="project" value="InterPro"/>
</dbReference>
<protein>
    <submittedName>
        <fullName evidence="4">ATP-dependent zinc metalloprotease YME1L1</fullName>
    </submittedName>
</protein>
<sequence>MGRSRSGVSETMHKWRYKVSHIGQSGDKTLSDFPSEDKSASDGKSNPKGTTAASGKAKKSELGGTPAIKTLYEGPSGMREGGGCDWVDYPPRQLSKSAAKAHSQVAIRVYKIKDPSKPVISGKFDIKYHAIEIQNPLLVAALAPILKQQSVHLDTNEPANFQSPFCELFFSYQDLAAKHESLAKDNSDESKKLRPYLELLLKLPDEVFSETRAKLKNLEANKLVSFVMAWTLFPSNRTVINWENDCAGALLAKVKSAEYKKRSSGEYLELGCMVYIFNGATFVSDVLKMRIPSFNGNKPVTDLAVYPVDFFGKKDKVMQRLTERGRRVLDMQGLTYANYSGVAFYMENNMSVRHNVEGRILVDVFGYAKYHLKKGSREGTDLQSTKNRLVDERNKENVEKKVWFLRLEKKEPTLMFIQPWIEGYALGSKLWLNFFVDDIKPIKWNDQAYDHLVYDEQQKDLVLSFVESHQGSDSSDQVSGPGQAKTNAMVFEMATDWYANLSYCSIAIGNFANEISGRDAVILLDEADVFMAERAPHDIIRNELVSIFLRELEYFKGILFLTTNLYSTIDSAFRSRVSLHLLFKPLTLDARMAIWRKFLGRAAGEGKAKAMDYDDIKDLAAWTLNGRDIKTAVKMATIWCAHKGYELSMARLENGIRVTSPHVSKMDHGDTSSYD</sequence>
<dbReference type="PANTHER" id="PTHR46411:SF3">
    <property type="entry name" value="AAA+ ATPASE DOMAIN-CONTAINING PROTEIN"/>
    <property type="match status" value="1"/>
</dbReference>
<evidence type="ECO:0000259" key="3">
    <source>
        <dbReference type="Pfam" id="PF22942"/>
    </source>
</evidence>
<proteinExistence type="predicted"/>
<dbReference type="Gene3D" id="3.40.50.300">
    <property type="entry name" value="P-loop containing nucleotide triphosphate hydrolases"/>
    <property type="match status" value="1"/>
</dbReference>
<feature type="domain" description="ATPase AAA-type core" evidence="2">
    <location>
        <begin position="519"/>
        <end position="583"/>
    </location>
</feature>
<reference evidence="4" key="1">
    <citation type="journal article" date="2023" name="Mol. Phylogenet. Evol.">
        <title>Genome-scale phylogeny and comparative genomics of the fungal order Sordariales.</title>
        <authorList>
            <person name="Hensen N."/>
            <person name="Bonometti L."/>
            <person name="Westerberg I."/>
            <person name="Brannstrom I.O."/>
            <person name="Guillou S."/>
            <person name="Cros-Aarteil S."/>
            <person name="Calhoun S."/>
            <person name="Haridas S."/>
            <person name="Kuo A."/>
            <person name="Mondo S."/>
            <person name="Pangilinan J."/>
            <person name="Riley R."/>
            <person name="LaButti K."/>
            <person name="Andreopoulos B."/>
            <person name="Lipzen A."/>
            <person name="Chen C."/>
            <person name="Yan M."/>
            <person name="Daum C."/>
            <person name="Ng V."/>
            <person name="Clum A."/>
            <person name="Steindorff A."/>
            <person name="Ohm R.A."/>
            <person name="Martin F."/>
            <person name="Silar P."/>
            <person name="Natvig D.O."/>
            <person name="Lalanne C."/>
            <person name="Gautier V."/>
            <person name="Ament-Velasquez S.L."/>
            <person name="Kruys A."/>
            <person name="Hutchinson M.I."/>
            <person name="Powell A.J."/>
            <person name="Barry K."/>
            <person name="Miller A.N."/>
            <person name="Grigoriev I.V."/>
            <person name="Debuchy R."/>
            <person name="Gladieux P."/>
            <person name="Hiltunen Thoren M."/>
            <person name="Johannesson H."/>
        </authorList>
    </citation>
    <scope>NUCLEOTIDE SEQUENCE</scope>
    <source>
        <strain evidence="4">PSN309</strain>
    </source>
</reference>